<sequence length="96" mass="10796">SLAEYAETLAILIESYEEGHFPIKHATGVEVLKFLMEQNGLKQKDLVRALGSKSTVSEILNGRRPLNLNHIKKLAKQFHVHPRNACLTVTMTNLMV</sequence>
<dbReference type="GO" id="GO:0001046">
    <property type="term" value="F:core promoter sequence-specific DNA binding"/>
    <property type="evidence" value="ECO:0007669"/>
    <property type="project" value="TreeGrafter"/>
</dbReference>
<protein>
    <recommendedName>
        <fullName evidence="1">HTH cro/C1-type domain-containing protein</fullName>
    </recommendedName>
</protein>
<dbReference type="CDD" id="cd00093">
    <property type="entry name" value="HTH_XRE"/>
    <property type="match status" value="1"/>
</dbReference>
<dbReference type="SUPFAM" id="SSF47413">
    <property type="entry name" value="lambda repressor-like DNA-binding domains"/>
    <property type="match status" value="1"/>
</dbReference>
<dbReference type="GO" id="GO:0006355">
    <property type="term" value="P:regulation of DNA-templated transcription"/>
    <property type="evidence" value="ECO:0007669"/>
    <property type="project" value="InterPro"/>
</dbReference>
<evidence type="ECO:0000313" key="2">
    <source>
        <dbReference type="EMBL" id="GAG12806.1"/>
    </source>
</evidence>
<feature type="non-terminal residue" evidence="2">
    <location>
        <position position="1"/>
    </location>
</feature>
<dbReference type="SMART" id="SM00530">
    <property type="entry name" value="HTH_XRE"/>
    <property type="match status" value="1"/>
</dbReference>
<dbReference type="AlphaFoldDB" id="X0WJD6"/>
<dbReference type="Gene3D" id="1.10.260.40">
    <property type="entry name" value="lambda repressor-like DNA-binding domains"/>
    <property type="match status" value="1"/>
</dbReference>
<evidence type="ECO:0000259" key="1">
    <source>
        <dbReference type="PROSITE" id="PS50943"/>
    </source>
</evidence>
<accession>X0WJD6</accession>
<dbReference type="InterPro" id="IPR039060">
    <property type="entry name" value="Antitox_HigA"/>
</dbReference>
<dbReference type="PANTHER" id="PTHR40455:SF1">
    <property type="entry name" value="ANTITOXIN HIGA"/>
    <property type="match status" value="1"/>
</dbReference>
<proteinExistence type="predicted"/>
<organism evidence="2">
    <name type="scientific">marine sediment metagenome</name>
    <dbReference type="NCBI Taxonomy" id="412755"/>
    <lineage>
        <taxon>unclassified sequences</taxon>
        <taxon>metagenomes</taxon>
        <taxon>ecological metagenomes</taxon>
    </lineage>
</organism>
<feature type="domain" description="HTH cro/C1-type" evidence="1">
    <location>
        <begin position="32"/>
        <end position="85"/>
    </location>
</feature>
<comment type="caution">
    <text evidence="2">The sequence shown here is derived from an EMBL/GenBank/DDBJ whole genome shotgun (WGS) entry which is preliminary data.</text>
</comment>
<gene>
    <name evidence="2" type="ORF">S01H1_33716</name>
</gene>
<dbReference type="Pfam" id="PF01381">
    <property type="entry name" value="HTH_3"/>
    <property type="match status" value="1"/>
</dbReference>
<dbReference type="InterPro" id="IPR010982">
    <property type="entry name" value="Lambda_DNA-bd_dom_sf"/>
</dbReference>
<dbReference type="PROSITE" id="PS50943">
    <property type="entry name" value="HTH_CROC1"/>
    <property type="match status" value="1"/>
</dbReference>
<dbReference type="EMBL" id="BARS01020944">
    <property type="protein sequence ID" value="GAG12806.1"/>
    <property type="molecule type" value="Genomic_DNA"/>
</dbReference>
<dbReference type="PANTHER" id="PTHR40455">
    <property type="entry name" value="ANTITOXIN HIGA"/>
    <property type="match status" value="1"/>
</dbReference>
<dbReference type="InterPro" id="IPR001387">
    <property type="entry name" value="Cro/C1-type_HTH"/>
</dbReference>
<reference evidence="2" key="1">
    <citation type="journal article" date="2014" name="Front. Microbiol.">
        <title>High frequency of phylogenetically diverse reductive dehalogenase-homologous genes in deep subseafloor sedimentary metagenomes.</title>
        <authorList>
            <person name="Kawai M."/>
            <person name="Futagami T."/>
            <person name="Toyoda A."/>
            <person name="Takaki Y."/>
            <person name="Nishi S."/>
            <person name="Hori S."/>
            <person name="Arai W."/>
            <person name="Tsubouchi T."/>
            <person name="Morono Y."/>
            <person name="Uchiyama I."/>
            <person name="Ito T."/>
            <person name="Fujiyama A."/>
            <person name="Inagaki F."/>
            <person name="Takami H."/>
        </authorList>
    </citation>
    <scope>NUCLEOTIDE SEQUENCE</scope>
    <source>
        <strain evidence="2">Expedition CK06-06</strain>
    </source>
</reference>
<name>X0WJD6_9ZZZZ</name>